<gene>
    <name evidence="2" type="primary">QRSL1</name>
    <name evidence="2" type="ORF">DERF_009373</name>
</gene>
<sequence length="464" mass="53201">MLKVNLDNSWPLLNRSINEIHHLFRTRQLSPSDLFEACRQRIRDTKMLNSFITCTDDLGLDQSSKSNERYLQGKPFGLLDGIPISIKDNFNTKNIRTTCASKMLENYHPPFNATVVEKLFDSGVTLMGKTNMDEFAMGSACSESYFGSAYHPWNSSLNCKFCLKSENPKTITESKPVDDKNCWFITGGSSGIMARNVNDVRLVFTCLHGHDPRDSTTVAVEIEDCEHLDLNNLTIGIPVEYDVENLSPTISKAWKDAEHMLRDAGLRIERISLPHTGYSLACYSILNSSEVASNFACYDGIEYGYRTSKMDLNLEDLYITTREEALNDIVKSRIIAGNYFLLNQNYQKFFEKSLRIRRLITEDFVRAFQTVDFILTPVCITHTMNYQEWNRMDQTEEAIREDYCTQPANMAGLPAISLPFKLDSDNHHLPIGLQIIGRRFNDYQLLKFSEKFQQLAQFPHLIFE</sequence>
<dbReference type="InterPro" id="IPR023631">
    <property type="entry name" value="Amidase_dom"/>
</dbReference>
<dbReference type="PANTHER" id="PTHR11895:SF7">
    <property type="entry name" value="GLUTAMYL-TRNA(GLN) AMIDOTRANSFERASE SUBUNIT A, MITOCHONDRIAL"/>
    <property type="match status" value="1"/>
</dbReference>
<comment type="caution">
    <text evidence="2">The sequence shown here is derived from an EMBL/GenBank/DDBJ whole genome shotgun (WGS) entry which is preliminary data.</text>
</comment>
<dbReference type="EMBL" id="ASGP02000004">
    <property type="protein sequence ID" value="KAH9510872.1"/>
    <property type="molecule type" value="Genomic_DNA"/>
</dbReference>
<evidence type="ECO:0000259" key="1">
    <source>
        <dbReference type="Pfam" id="PF01425"/>
    </source>
</evidence>
<feature type="domain" description="Amidase" evidence="1">
    <location>
        <begin position="34"/>
        <end position="159"/>
    </location>
</feature>
<dbReference type="PANTHER" id="PTHR11895">
    <property type="entry name" value="TRANSAMIDASE"/>
    <property type="match status" value="1"/>
</dbReference>
<reference evidence="2" key="1">
    <citation type="submission" date="2013-05" db="EMBL/GenBank/DDBJ databases">
        <authorList>
            <person name="Yim A.K.Y."/>
            <person name="Chan T.F."/>
            <person name="Ji K.M."/>
            <person name="Liu X.Y."/>
            <person name="Zhou J.W."/>
            <person name="Li R.Q."/>
            <person name="Yang K.Y."/>
            <person name="Li J."/>
            <person name="Li M."/>
            <person name="Law P.T.W."/>
            <person name="Wu Y.L."/>
            <person name="Cai Z.L."/>
            <person name="Qin H."/>
            <person name="Bao Y."/>
            <person name="Leung R.K.K."/>
            <person name="Ng P.K.S."/>
            <person name="Zou J."/>
            <person name="Zhong X.J."/>
            <person name="Ran P.X."/>
            <person name="Zhong N.S."/>
            <person name="Liu Z.G."/>
            <person name="Tsui S.K.W."/>
        </authorList>
    </citation>
    <scope>NUCLEOTIDE SEQUENCE</scope>
    <source>
        <strain evidence="2">Derf</strain>
        <tissue evidence="2">Whole organism</tissue>
    </source>
</reference>
<dbReference type="Pfam" id="PF01425">
    <property type="entry name" value="Amidase"/>
    <property type="match status" value="2"/>
</dbReference>
<protein>
    <submittedName>
        <fullName evidence="2">Glu-AdT subunit A</fullName>
    </submittedName>
</protein>
<reference evidence="2" key="2">
    <citation type="journal article" date="2022" name="Res Sq">
        <title>Comparative Genomics Reveals Insights into the Divergent Evolution of Astigmatic Mites and Household Pest Adaptations.</title>
        <authorList>
            <person name="Xiong Q."/>
            <person name="Wan A.T.-Y."/>
            <person name="Liu X.-Y."/>
            <person name="Fung C.S.-H."/>
            <person name="Xiao X."/>
            <person name="Malainual N."/>
            <person name="Hou J."/>
            <person name="Wang L."/>
            <person name="Wang M."/>
            <person name="Yang K."/>
            <person name="Cui Y."/>
            <person name="Leung E."/>
            <person name="Nong W."/>
            <person name="Shin S.-K."/>
            <person name="Au S."/>
            <person name="Jeong K.Y."/>
            <person name="Chew F.T."/>
            <person name="Hui J."/>
            <person name="Leung T.F."/>
            <person name="Tungtrongchitr A."/>
            <person name="Zhong N."/>
            <person name="Liu Z."/>
            <person name="Tsui S."/>
        </authorList>
    </citation>
    <scope>NUCLEOTIDE SEQUENCE</scope>
    <source>
        <strain evidence="2">Derf</strain>
        <tissue evidence="2">Whole organism</tissue>
    </source>
</reference>
<dbReference type="SUPFAM" id="SSF75304">
    <property type="entry name" value="Amidase signature (AS) enzymes"/>
    <property type="match status" value="1"/>
</dbReference>
<name>A0A922HTW4_DERFA</name>
<keyword evidence="3" id="KW-1185">Reference proteome</keyword>
<dbReference type="Gene3D" id="3.90.1300.10">
    <property type="entry name" value="Amidase signature (AS) domain"/>
    <property type="match status" value="2"/>
</dbReference>
<evidence type="ECO:0000313" key="2">
    <source>
        <dbReference type="EMBL" id="KAH9510872.1"/>
    </source>
</evidence>
<feature type="domain" description="Amidase" evidence="1">
    <location>
        <begin position="190"/>
        <end position="446"/>
    </location>
</feature>
<accession>A0A922HTW4</accession>
<dbReference type="AlphaFoldDB" id="A0A922HTW4"/>
<dbReference type="GO" id="GO:0005739">
    <property type="term" value="C:mitochondrion"/>
    <property type="evidence" value="ECO:0007669"/>
    <property type="project" value="TreeGrafter"/>
</dbReference>
<dbReference type="GO" id="GO:0050567">
    <property type="term" value="F:glutaminyl-tRNA synthase (glutamine-hydrolyzing) activity"/>
    <property type="evidence" value="ECO:0007669"/>
    <property type="project" value="TreeGrafter"/>
</dbReference>
<dbReference type="GO" id="GO:0070681">
    <property type="term" value="P:glutaminyl-tRNAGln biosynthesis via transamidation"/>
    <property type="evidence" value="ECO:0007669"/>
    <property type="project" value="TreeGrafter"/>
</dbReference>
<proteinExistence type="predicted"/>
<dbReference type="Proteomes" id="UP000790347">
    <property type="component" value="Unassembled WGS sequence"/>
</dbReference>
<dbReference type="GO" id="GO:0032543">
    <property type="term" value="P:mitochondrial translation"/>
    <property type="evidence" value="ECO:0007669"/>
    <property type="project" value="TreeGrafter"/>
</dbReference>
<dbReference type="InterPro" id="IPR036928">
    <property type="entry name" value="AS_sf"/>
</dbReference>
<organism evidence="2 3">
    <name type="scientific">Dermatophagoides farinae</name>
    <name type="common">American house dust mite</name>
    <dbReference type="NCBI Taxonomy" id="6954"/>
    <lineage>
        <taxon>Eukaryota</taxon>
        <taxon>Metazoa</taxon>
        <taxon>Ecdysozoa</taxon>
        <taxon>Arthropoda</taxon>
        <taxon>Chelicerata</taxon>
        <taxon>Arachnida</taxon>
        <taxon>Acari</taxon>
        <taxon>Acariformes</taxon>
        <taxon>Sarcoptiformes</taxon>
        <taxon>Astigmata</taxon>
        <taxon>Psoroptidia</taxon>
        <taxon>Analgoidea</taxon>
        <taxon>Pyroglyphidae</taxon>
        <taxon>Dermatophagoidinae</taxon>
        <taxon>Dermatophagoides</taxon>
    </lineage>
</organism>
<evidence type="ECO:0000313" key="3">
    <source>
        <dbReference type="Proteomes" id="UP000790347"/>
    </source>
</evidence>
<dbReference type="GO" id="GO:0030956">
    <property type="term" value="C:glutamyl-tRNA(Gln) amidotransferase complex"/>
    <property type="evidence" value="ECO:0007669"/>
    <property type="project" value="TreeGrafter"/>
</dbReference>
<dbReference type="InterPro" id="IPR000120">
    <property type="entry name" value="Amidase"/>
</dbReference>